<accession>A0A6A6VUM9</accession>
<dbReference type="Proteomes" id="UP000799437">
    <property type="component" value="Unassembled WGS sequence"/>
</dbReference>
<feature type="compositionally biased region" description="Low complexity" evidence="1">
    <location>
        <begin position="17"/>
        <end position="31"/>
    </location>
</feature>
<proteinExistence type="predicted"/>
<dbReference type="OrthoDB" id="5402622at2759"/>
<feature type="compositionally biased region" description="Polar residues" evidence="1">
    <location>
        <begin position="727"/>
        <end position="740"/>
    </location>
</feature>
<evidence type="ECO:0000256" key="1">
    <source>
        <dbReference type="SAM" id="MobiDB-lite"/>
    </source>
</evidence>
<dbReference type="PANTHER" id="PTHR38426:SF1">
    <property type="entry name" value="MAINTENANCE OF TELOMERE CAPPING PROTEIN 4"/>
    <property type="match status" value="1"/>
</dbReference>
<evidence type="ECO:0000256" key="2">
    <source>
        <dbReference type="SAM" id="Phobius"/>
    </source>
</evidence>
<name>A0A6A6VUM9_9PEZI</name>
<feature type="region of interest" description="Disordered" evidence="1">
    <location>
        <begin position="668"/>
        <end position="783"/>
    </location>
</feature>
<dbReference type="EMBL" id="ML996580">
    <property type="protein sequence ID" value="KAF2754388.1"/>
    <property type="molecule type" value="Genomic_DNA"/>
</dbReference>
<feature type="compositionally biased region" description="Polar residues" evidence="1">
    <location>
        <begin position="196"/>
        <end position="205"/>
    </location>
</feature>
<evidence type="ECO:0000313" key="4">
    <source>
        <dbReference type="Proteomes" id="UP000799437"/>
    </source>
</evidence>
<feature type="compositionally biased region" description="Polar residues" evidence="1">
    <location>
        <begin position="1048"/>
        <end position="1057"/>
    </location>
</feature>
<dbReference type="GeneID" id="54485716"/>
<keyword evidence="2" id="KW-0812">Transmembrane</keyword>
<keyword evidence="2" id="KW-1133">Transmembrane helix</keyword>
<feature type="compositionally biased region" description="Basic and acidic residues" evidence="1">
    <location>
        <begin position="72"/>
        <end position="83"/>
    </location>
</feature>
<keyword evidence="4" id="KW-1185">Reference proteome</keyword>
<dbReference type="AlphaFoldDB" id="A0A6A6VUM9"/>
<feature type="region of interest" description="Disordered" evidence="1">
    <location>
        <begin position="244"/>
        <end position="315"/>
    </location>
</feature>
<gene>
    <name evidence="3" type="ORF">EJ05DRAFT_479380</name>
</gene>
<feature type="compositionally biased region" description="Basic and acidic residues" evidence="1">
    <location>
        <begin position="155"/>
        <end position="169"/>
    </location>
</feature>
<feature type="region of interest" description="Disordered" evidence="1">
    <location>
        <begin position="517"/>
        <end position="601"/>
    </location>
</feature>
<evidence type="ECO:0000313" key="3">
    <source>
        <dbReference type="EMBL" id="KAF2754388.1"/>
    </source>
</evidence>
<feature type="compositionally biased region" description="Basic and acidic residues" evidence="1">
    <location>
        <begin position="1023"/>
        <end position="1047"/>
    </location>
</feature>
<feature type="transmembrane region" description="Helical" evidence="2">
    <location>
        <begin position="1222"/>
        <end position="1241"/>
    </location>
</feature>
<feature type="compositionally biased region" description="Basic and acidic residues" evidence="1">
    <location>
        <begin position="935"/>
        <end position="944"/>
    </location>
</feature>
<sequence>MAKPRELAGSFVPTPESLASSSTSRSRSASRNPDYKDGLRSSSRPGSTSEVHPHHAHHVRYSESTQAGTIMDPERVDHQDFAKKRQSRIKRSGGFLLESAIPGLRRRVSGESKQREQEYEGRAVENGQELSADAEKLKVSKTRKRTVQSSPLSRETMKPEIEDVKRTDHTSFSWQEGLDTKRQSQKTTHVHEDSHTWPSATSSHQNSRRPAPAIDPTQIVNMALNLSESRRRNISVGQVAVGPMANSRRAVSRTPDNSMLLQGSYHSSNTGGSLKQHLQQQRRSSRNISPVTGRSSPRSRHTSTPHSVVSSDPSVTMLENQEVSYRFSDATLARATKARAYLELSIEHRRLLQYLPPLKPDFLAPGNYQVSSSSVPGTTSVELQRSTSNKTAKFPLGRQYNPLQLIRNRKMRARERRPLDTEPEDFEDVLRTRVWVDGVEETSKRRSYRKLDSVNLPTFGHSSDFQRSANNTAMPGQKRPKIEWSFSPGELFADAYWLEQNSNKAAIVNRNGNKIFDSRRPQTAIPPRVSAEISRTMQRTNTSSNESYDGGRSDTYTAEDSDAQSHRGRKRRLLRAEKHGWHGRHRSRSSSGLSSSDDESNRLMSLSHRRTGTIDLNTGPLQSHLNDLIEREKGMISPEVESPDHWGSGHVSLTGEVISPLRKSSVVSDGFEGSGAMKKRPTHLQAKHSVEGPEEAMRNRSSYEDLSSAPNSPGFPRFLPQGRIDSTPPSSRRGSLSKGSTKYKLGTFRSSNPHDGNDSAQDADHTSNSRQTSGDKLSNAPGAKFMPAIGVKHLFSHKRNESRNSIVERIDTHVQDEKRESKETKEPQSAVTRFLKGVKNEGSKVGDFIFRKEAGDDTVSSSDSDLDVSDVGEQYRAEKLKKRPTHVKRSSTSVIETMNSLKPARTRPFKLPIFRSTHVHVDDNDTVSTNEDDIEERKADDRENLLPAMELRTSKTRSENLSTANPISTRPQEPKARPSFTLTRSRSDTRTRLANILEHPGTVGRGGLPVTSLARLSPSPSREPSHSRDRSDQRSNSRHWSISDRKNSQPSTTSTITRADIARTRALLLCTGIKAREITRRAHVVRDEPAPFLRKAIAAASKECGYDTPRVPRMQEHVLAARILSEQLSGRTATLRTETSLFKETHIEPLHKQLLALRALLHDELAPQIKNAGADAETYASRLSRTYPLETKTVVERADILVRARRRKGRWLRRGGWALVEYLLLGAMWWLWLLVTVWRVVRGIVGGTGRAVRWVLWLP</sequence>
<feature type="compositionally biased region" description="Basic and acidic residues" evidence="1">
    <location>
        <begin position="688"/>
        <end position="703"/>
    </location>
</feature>
<feature type="compositionally biased region" description="Basic residues" evidence="1">
    <location>
        <begin position="677"/>
        <end position="686"/>
    </location>
</feature>
<feature type="region of interest" description="Disordered" evidence="1">
    <location>
        <begin position="924"/>
        <end position="1058"/>
    </location>
</feature>
<dbReference type="PANTHER" id="PTHR38426">
    <property type="entry name" value="MAINTENANCE OF TELOMERE CAPPING PROTEIN 4"/>
    <property type="match status" value="1"/>
</dbReference>
<feature type="compositionally biased region" description="Basic and acidic residues" evidence="1">
    <location>
        <begin position="108"/>
        <end position="123"/>
    </location>
</feature>
<protein>
    <submittedName>
        <fullName evidence="3">Uncharacterized protein</fullName>
    </submittedName>
</protein>
<feature type="compositionally biased region" description="Polar residues" evidence="1">
    <location>
        <begin position="40"/>
        <end position="50"/>
    </location>
</feature>
<feature type="compositionally biased region" description="Polar residues" evidence="1">
    <location>
        <begin position="462"/>
        <end position="474"/>
    </location>
</feature>
<feature type="compositionally biased region" description="Polar residues" evidence="1">
    <location>
        <begin position="959"/>
        <end position="971"/>
    </location>
</feature>
<reference evidence="3" key="1">
    <citation type="journal article" date="2020" name="Stud. Mycol.">
        <title>101 Dothideomycetes genomes: a test case for predicting lifestyles and emergence of pathogens.</title>
        <authorList>
            <person name="Haridas S."/>
            <person name="Albert R."/>
            <person name="Binder M."/>
            <person name="Bloem J."/>
            <person name="Labutti K."/>
            <person name="Salamov A."/>
            <person name="Andreopoulos B."/>
            <person name="Baker S."/>
            <person name="Barry K."/>
            <person name="Bills G."/>
            <person name="Bluhm B."/>
            <person name="Cannon C."/>
            <person name="Castanera R."/>
            <person name="Culley D."/>
            <person name="Daum C."/>
            <person name="Ezra D."/>
            <person name="Gonzalez J."/>
            <person name="Henrissat B."/>
            <person name="Kuo A."/>
            <person name="Liang C."/>
            <person name="Lipzen A."/>
            <person name="Lutzoni F."/>
            <person name="Magnuson J."/>
            <person name="Mondo S."/>
            <person name="Nolan M."/>
            <person name="Ohm R."/>
            <person name="Pangilinan J."/>
            <person name="Park H.-J."/>
            <person name="Ramirez L."/>
            <person name="Alfaro M."/>
            <person name="Sun H."/>
            <person name="Tritt A."/>
            <person name="Yoshinaga Y."/>
            <person name="Zwiers L.-H."/>
            <person name="Turgeon B."/>
            <person name="Goodwin S."/>
            <person name="Spatafora J."/>
            <person name="Crous P."/>
            <person name="Grigoriev I."/>
        </authorList>
    </citation>
    <scope>NUCLEOTIDE SEQUENCE</scope>
    <source>
        <strain evidence="3">CBS 121739</strain>
    </source>
</reference>
<feature type="compositionally biased region" description="Polar residues" evidence="1">
    <location>
        <begin position="254"/>
        <end position="293"/>
    </location>
</feature>
<keyword evidence="2" id="KW-0472">Membrane</keyword>
<feature type="region of interest" description="Disordered" evidence="1">
    <location>
        <begin position="796"/>
        <end position="829"/>
    </location>
</feature>
<organism evidence="3 4">
    <name type="scientific">Pseudovirgaria hyperparasitica</name>
    <dbReference type="NCBI Taxonomy" id="470096"/>
    <lineage>
        <taxon>Eukaryota</taxon>
        <taxon>Fungi</taxon>
        <taxon>Dikarya</taxon>
        <taxon>Ascomycota</taxon>
        <taxon>Pezizomycotina</taxon>
        <taxon>Dothideomycetes</taxon>
        <taxon>Dothideomycetes incertae sedis</taxon>
        <taxon>Acrospermales</taxon>
        <taxon>Acrospermaceae</taxon>
        <taxon>Pseudovirgaria</taxon>
    </lineage>
</organism>
<feature type="compositionally biased region" description="Polar residues" evidence="1">
    <location>
        <begin position="748"/>
        <end position="761"/>
    </location>
</feature>
<feature type="compositionally biased region" description="Polar residues" evidence="1">
    <location>
        <begin position="533"/>
        <end position="547"/>
    </location>
</feature>
<feature type="region of interest" description="Disordered" evidence="1">
    <location>
        <begin position="107"/>
        <end position="217"/>
    </location>
</feature>
<feature type="compositionally biased region" description="Basic and acidic residues" evidence="1">
    <location>
        <begin position="798"/>
        <end position="826"/>
    </location>
</feature>
<feature type="region of interest" description="Disordered" evidence="1">
    <location>
        <begin position="462"/>
        <end position="481"/>
    </location>
</feature>
<dbReference type="RefSeq" id="XP_033596839.1">
    <property type="nucleotide sequence ID" value="XM_033744662.1"/>
</dbReference>
<feature type="region of interest" description="Disordered" evidence="1">
    <location>
        <begin position="1"/>
        <end position="88"/>
    </location>
</feature>
<dbReference type="InterPro" id="IPR038769">
    <property type="entry name" value="MTC4"/>
</dbReference>
<feature type="compositionally biased region" description="Low complexity" evidence="1">
    <location>
        <begin position="1012"/>
        <end position="1022"/>
    </location>
</feature>